<dbReference type="CDD" id="cd14131">
    <property type="entry name" value="PKc_Mps1"/>
    <property type="match status" value="1"/>
</dbReference>
<dbReference type="FunFam" id="3.30.200.20:FF:000131">
    <property type="entry name" value="Dual specificity protein kinase TTK"/>
    <property type="match status" value="1"/>
</dbReference>
<dbReference type="Gene3D" id="1.10.510.10">
    <property type="entry name" value="Transferase(Phosphotransferase) domain 1"/>
    <property type="match status" value="1"/>
</dbReference>
<dbReference type="SMART" id="SM00220">
    <property type="entry name" value="S_TKc"/>
    <property type="match status" value="1"/>
</dbReference>
<dbReference type="EnsemblMetazoa" id="PHUM357590-RA">
    <property type="protein sequence ID" value="PHUM357590-PA"/>
    <property type="gene ID" value="PHUM357590"/>
</dbReference>
<feature type="binding site" evidence="6">
    <location>
        <position position="334"/>
    </location>
    <ligand>
        <name>ATP</name>
        <dbReference type="ChEBI" id="CHEBI:30616"/>
    </ligand>
</feature>
<dbReference type="RefSeq" id="XP_002427985.1">
    <property type="nucleotide sequence ID" value="XM_002427940.1"/>
</dbReference>
<organism>
    <name type="scientific">Pediculus humanus subsp. corporis</name>
    <name type="common">Body louse</name>
    <dbReference type="NCBI Taxonomy" id="121224"/>
    <lineage>
        <taxon>Eukaryota</taxon>
        <taxon>Metazoa</taxon>
        <taxon>Ecdysozoa</taxon>
        <taxon>Arthropoda</taxon>
        <taxon>Hexapoda</taxon>
        <taxon>Insecta</taxon>
        <taxon>Pterygota</taxon>
        <taxon>Neoptera</taxon>
        <taxon>Paraneoptera</taxon>
        <taxon>Psocodea</taxon>
        <taxon>Troctomorpha</taxon>
        <taxon>Phthiraptera</taxon>
        <taxon>Anoplura</taxon>
        <taxon>Pediculidae</taxon>
        <taxon>Pediculus</taxon>
    </lineage>
</organism>
<dbReference type="InterPro" id="IPR027084">
    <property type="entry name" value="Mps1_cat"/>
</dbReference>
<reference evidence="8" key="1">
    <citation type="submission" date="2007-04" db="EMBL/GenBank/DDBJ databases">
        <title>Annotation of Pediculus humanus corporis strain USDA.</title>
        <authorList>
            <person name="Kirkness E."/>
            <person name="Hannick L."/>
            <person name="Hass B."/>
            <person name="Bruggner R."/>
            <person name="Lawson D."/>
            <person name="Bidwell S."/>
            <person name="Joardar V."/>
            <person name="Caler E."/>
            <person name="Walenz B."/>
            <person name="Inman J."/>
            <person name="Schobel S."/>
            <person name="Galinsky K."/>
            <person name="Amedeo P."/>
            <person name="Strausberg R."/>
        </authorList>
    </citation>
    <scope>NUCLEOTIDE SEQUENCE</scope>
    <source>
        <strain evidence="8">USDA</strain>
    </source>
</reference>
<keyword evidence="10" id="KW-1185">Reference proteome</keyword>
<dbReference type="PROSITE" id="PS00108">
    <property type="entry name" value="PROTEIN_KINASE_ST"/>
    <property type="match status" value="1"/>
</dbReference>
<evidence type="ECO:0000313" key="8">
    <source>
        <dbReference type="EMBL" id="EEB15247.1"/>
    </source>
</evidence>
<evidence type="ECO:0000313" key="10">
    <source>
        <dbReference type="Proteomes" id="UP000009046"/>
    </source>
</evidence>
<dbReference type="GO" id="GO:0000776">
    <property type="term" value="C:kinetochore"/>
    <property type="evidence" value="ECO:0007669"/>
    <property type="project" value="TreeGrafter"/>
</dbReference>
<dbReference type="AlphaFoldDB" id="E0VPE1"/>
<evidence type="ECO:0000256" key="5">
    <source>
        <dbReference type="ARBA" id="ARBA00022840"/>
    </source>
</evidence>
<dbReference type="InterPro" id="IPR017441">
    <property type="entry name" value="Protein_kinase_ATP_BS"/>
</dbReference>
<dbReference type="PANTHER" id="PTHR22974">
    <property type="entry name" value="MIXED LINEAGE PROTEIN KINASE"/>
    <property type="match status" value="1"/>
</dbReference>
<dbReference type="GO" id="GO:0098813">
    <property type="term" value="P:nuclear chromosome segregation"/>
    <property type="evidence" value="ECO:0007669"/>
    <property type="project" value="UniProtKB-ARBA"/>
</dbReference>
<keyword evidence="4 8" id="KW-0418">Kinase</keyword>
<keyword evidence="3 6" id="KW-0547">Nucleotide-binding</keyword>
<protein>
    <submittedName>
        <fullName evidence="8">cAMP-dependent protein kinase catalytic subunit, putative</fullName>
        <ecNumber evidence="8">2.7.12.2</ecNumber>
    </submittedName>
</protein>
<keyword evidence="1" id="KW-0723">Serine/threonine-protein kinase</keyword>
<dbReference type="InterPro" id="IPR008271">
    <property type="entry name" value="Ser/Thr_kinase_AS"/>
</dbReference>
<dbReference type="PANTHER" id="PTHR22974:SF21">
    <property type="entry name" value="DUAL SPECIFICITY PROTEIN KINASE TTK"/>
    <property type="match status" value="1"/>
</dbReference>
<gene>
    <name evidence="9" type="primary">8232085</name>
    <name evidence="8" type="ORF">Phum_PHUM357590</name>
</gene>
<keyword evidence="5 6" id="KW-0067">ATP-binding</keyword>
<evidence type="ECO:0000313" key="9">
    <source>
        <dbReference type="EnsemblMetazoa" id="PHUM357590-PA"/>
    </source>
</evidence>
<evidence type="ECO:0000256" key="4">
    <source>
        <dbReference type="ARBA" id="ARBA00022777"/>
    </source>
</evidence>
<dbReference type="Pfam" id="PF00069">
    <property type="entry name" value="Pkinase"/>
    <property type="match status" value="1"/>
</dbReference>
<dbReference type="GO" id="GO:0004708">
    <property type="term" value="F:MAP kinase kinase activity"/>
    <property type="evidence" value="ECO:0007669"/>
    <property type="project" value="UniProtKB-EC"/>
</dbReference>
<proteinExistence type="predicted"/>
<dbReference type="STRING" id="121224.E0VPE1"/>
<evidence type="ECO:0000259" key="7">
    <source>
        <dbReference type="PROSITE" id="PS50011"/>
    </source>
</evidence>
<evidence type="ECO:0000256" key="1">
    <source>
        <dbReference type="ARBA" id="ARBA00022527"/>
    </source>
</evidence>
<dbReference type="Proteomes" id="UP000009046">
    <property type="component" value="Unassembled WGS sequence"/>
</dbReference>
<dbReference type="GO" id="GO:0004674">
    <property type="term" value="F:protein serine/threonine kinase activity"/>
    <property type="evidence" value="ECO:0007669"/>
    <property type="project" value="UniProtKB-KW"/>
</dbReference>
<evidence type="ECO:0000256" key="3">
    <source>
        <dbReference type="ARBA" id="ARBA00022741"/>
    </source>
</evidence>
<feature type="domain" description="Protein kinase" evidence="7">
    <location>
        <begin position="306"/>
        <end position="579"/>
    </location>
</feature>
<dbReference type="KEGG" id="phu:Phum_PHUM357590"/>
<dbReference type="InterPro" id="IPR011009">
    <property type="entry name" value="Kinase-like_dom_sf"/>
</dbReference>
<dbReference type="InParanoid" id="E0VPE1"/>
<dbReference type="Gene3D" id="3.30.200.20">
    <property type="entry name" value="Phosphorylase Kinase, domain 1"/>
    <property type="match status" value="1"/>
</dbReference>
<dbReference type="GO" id="GO:0005524">
    <property type="term" value="F:ATP binding"/>
    <property type="evidence" value="ECO:0007669"/>
    <property type="project" value="UniProtKB-UniRule"/>
</dbReference>
<reference evidence="9" key="3">
    <citation type="submission" date="2021-02" db="UniProtKB">
        <authorList>
            <consortium name="EnsemblMetazoa"/>
        </authorList>
    </citation>
    <scope>IDENTIFICATION</scope>
    <source>
        <strain evidence="9">USDA</strain>
    </source>
</reference>
<dbReference type="PROSITE" id="PS00107">
    <property type="entry name" value="PROTEIN_KINASE_ATP"/>
    <property type="match status" value="1"/>
</dbReference>
<dbReference type="PROSITE" id="PS50011">
    <property type="entry name" value="PROTEIN_KINASE_DOM"/>
    <property type="match status" value="1"/>
</dbReference>
<dbReference type="CTD" id="8232085"/>
<dbReference type="eggNOG" id="KOG0596">
    <property type="taxonomic scope" value="Eukaryota"/>
</dbReference>
<name>E0VPE1_PEDHC</name>
<accession>E0VPE1</accession>
<keyword evidence="2 8" id="KW-0808">Transferase</keyword>
<dbReference type="EC" id="2.7.12.2" evidence="8"/>
<dbReference type="GeneID" id="8232085"/>
<evidence type="ECO:0000256" key="6">
    <source>
        <dbReference type="PROSITE-ProRule" id="PRU10141"/>
    </source>
</evidence>
<dbReference type="EMBL" id="DS235363">
    <property type="protein sequence ID" value="EEB15247.1"/>
    <property type="molecule type" value="Genomic_DNA"/>
</dbReference>
<dbReference type="SUPFAM" id="SSF56112">
    <property type="entry name" value="Protein kinase-like (PK-like)"/>
    <property type="match status" value="1"/>
</dbReference>
<dbReference type="EMBL" id="AAZO01004158">
    <property type="status" value="NOT_ANNOTATED_CDS"/>
    <property type="molecule type" value="Genomic_DNA"/>
</dbReference>
<reference evidence="8" key="2">
    <citation type="submission" date="2007-04" db="EMBL/GenBank/DDBJ databases">
        <title>The genome of the human body louse.</title>
        <authorList>
            <consortium name="The Human Body Louse Genome Consortium"/>
            <person name="Kirkness E."/>
            <person name="Walenz B."/>
            <person name="Hass B."/>
            <person name="Bruggner R."/>
            <person name="Strausberg R."/>
        </authorList>
    </citation>
    <scope>NUCLEOTIDE SEQUENCE</scope>
    <source>
        <strain evidence="8">USDA</strain>
    </source>
</reference>
<evidence type="ECO:0000256" key="2">
    <source>
        <dbReference type="ARBA" id="ARBA00022679"/>
    </source>
</evidence>
<dbReference type="GO" id="GO:0005634">
    <property type="term" value="C:nucleus"/>
    <property type="evidence" value="ECO:0007669"/>
    <property type="project" value="TreeGrafter"/>
</dbReference>
<sequence>MASVPDLAPFLRKPRMGVPQKVRPVMKLEWNKLLAEATEKDVELKKDSIDDEVYYDDDFEFTGENESNVKTNSEENQEGKPLNLCSKSHTLPGSSISFQKNIDILDLSAKKVMPENKNVRKSSEFKKNSNSSSFSNFQLNDFSNEKIIKETTSNNSKEVQDCNVENKENFNSNYLKNIYCTPSNTKPPISEHNGKNFQENDLIKSCKVKDVQNKPNLIFYSEKKLTSKNALLEKEKIIKEEIIRKQDLILKKGKPEMNDKIKNISEKMVKTKPSSQVATPVSKFAVPATPKSKESSKVLVINKKSYQILAPLGKGGSSKVYLVLNSENELLAVKCVRLSDVSESTKNDYLNEIQHLMKMQHCKHVIKLYDHQYLSSQKILFAVMERGETDLSRFLKDKASSDEGISPELIMYYWTEMLMAVKSIHDNNIIHRDLKPANFLLVSGRLKLIDFGIASSIQTEQTSILMESQSGTFNYMSPEALQDLGFDNKIVLKIGRKTDVWSLGCILYYFLYKKTPYQDLVKPLHKLKAITDPNYSVPFPKISGVPDILIESCKRCLIHDTKKRASIEELLAFRNRPLFSLSQVLGKLKDILDPNEYKKAENAFEDASNRMKG</sequence>
<dbReference type="OrthoDB" id="20524at2759"/>
<dbReference type="InterPro" id="IPR000719">
    <property type="entry name" value="Prot_kinase_dom"/>
</dbReference>
<dbReference type="VEuPathDB" id="VectorBase:PHUM357590"/>
<dbReference type="HOGENOM" id="CLU_445727_0_0_1"/>
<dbReference type="GO" id="GO:0007094">
    <property type="term" value="P:mitotic spindle assembly checkpoint signaling"/>
    <property type="evidence" value="ECO:0007669"/>
    <property type="project" value="TreeGrafter"/>
</dbReference>
<dbReference type="GO" id="GO:0034501">
    <property type="term" value="P:protein localization to kinetochore"/>
    <property type="evidence" value="ECO:0007669"/>
    <property type="project" value="TreeGrafter"/>
</dbReference>
<dbReference type="GO" id="GO:0033316">
    <property type="term" value="P:meiotic spindle assembly checkpoint signaling"/>
    <property type="evidence" value="ECO:0007669"/>
    <property type="project" value="TreeGrafter"/>
</dbReference>